<reference evidence="6" key="1">
    <citation type="submission" date="2013-07" db="EMBL/GenBank/DDBJ databases">
        <title>Midgut Transcriptome Profiling of Anoplphora glabripennis, a Lignocellulose Degrading, Wood-Boring Cerambycid.</title>
        <authorList>
            <person name="Scully E.D."/>
            <person name="Hoover K."/>
            <person name="Carlson J.E."/>
            <person name="Tien M."/>
            <person name="Geib S.M."/>
        </authorList>
    </citation>
    <scope>NUCLEOTIDE SEQUENCE</scope>
</reference>
<evidence type="ECO:0000256" key="1">
    <source>
        <dbReference type="ARBA" id="ARBA00022761"/>
    </source>
</evidence>
<dbReference type="EMBL" id="GALX01004864">
    <property type="protein sequence ID" value="JAB63602.1"/>
    <property type="molecule type" value="Transcribed_RNA"/>
</dbReference>
<evidence type="ECO:0000256" key="2">
    <source>
        <dbReference type="SAM" id="SignalP"/>
    </source>
</evidence>
<evidence type="ECO:0000259" key="5">
    <source>
        <dbReference type="Pfam" id="PF03723"/>
    </source>
</evidence>
<dbReference type="PROSITE" id="PS00210">
    <property type="entry name" value="HEMOCYANIN_2"/>
    <property type="match status" value="1"/>
</dbReference>
<dbReference type="InterPro" id="IPR036697">
    <property type="entry name" value="Hemocyanin_N_sf"/>
</dbReference>
<dbReference type="InterPro" id="IPR014756">
    <property type="entry name" value="Ig_E-set"/>
</dbReference>
<dbReference type="Gene3D" id="1.10.1280.10">
    <property type="entry name" value="Di-copper center containing domain from catechol oxidase"/>
    <property type="match status" value="1"/>
</dbReference>
<dbReference type="SUPFAM" id="SSF48056">
    <property type="entry name" value="Di-copper centre-containing domain"/>
    <property type="match status" value="1"/>
</dbReference>
<dbReference type="Pfam" id="PF03723">
    <property type="entry name" value="Hemocyanin_C"/>
    <property type="match status" value="1"/>
</dbReference>
<feature type="domain" description="Hemocyanin N-terminal" evidence="4">
    <location>
        <begin position="39"/>
        <end position="159"/>
    </location>
</feature>
<dbReference type="Gene3D" id="1.20.1370.10">
    <property type="entry name" value="Hemocyanin, N-terminal domain"/>
    <property type="match status" value="1"/>
</dbReference>
<dbReference type="SUPFAM" id="SSF48050">
    <property type="entry name" value="Hemocyanin, N-terminal domain"/>
    <property type="match status" value="1"/>
</dbReference>
<dbReference type="InterPro" id="IPR005204">
    <property type="entry name" value="Hemocyanin_N"/>
</dbReference>
<protein>
    <submittedName>
        <fullName evidence="6">Hexamerin-1.1</fullName>
    </submittedName>
</protein>
<dbReference type="Pfam" id="PF03722">
    <property type="entry name" value="Hemocyanin_N"/>
    <property type="match status" value="1"/>
</dbReference>
<dbReference type="InterPro" id="IPR037020">
    <property type="entry name" value="Hemocyanin_C_sf"/>
</dbReference>
<sequence length="712" mass="84192">MKILVLVLCVSVVCLATPPPPKDFGTGLRKLKMSDKILLERQKNILRLFKNINQICSCKDELQIATTYSIEERSSDYTNSQVVKQFLTFYKQGLLPRDRIFSVLNEVHLKQAITLFKLFYYAKDWDTFYKTAVWARNHVNAGMFVYSLSVAMVFRADTYGLVVPAIYEVLPMAFFSSEVVQEAEVFKQKLKDSNEMQRHTIVSNYSGYYLNLHPEQSMSYYTEDIGLNAFYYYCNVYYPFWMDGEEFKLKNDRRGEQYYYLYQQLLARYYLERLSNDFGEIDMVYWDEPVKTGYYPSLTYPNGLEFPSRPNFAKLSEYFYNYGQSWSFKSRYGYSYTLVKDYERRIRDIIDWGYIPTKDGKQIELYTPEGFDILGNIIESNPCSPNTKYFGPLQIYARHLLGYAPQSLNNLDVAPSALEHFETASRDPVFYQFYKRIVLLFQRYKTNLPPYSYKEMSFPGVKVEKIDVDRLTTYFDYFDTDATNMVYLTPEELEKENVQIRVRQQRLNHKPFSFRINVNSETAQDAVVRVYLGPKYDEFGRKINMQENRLNFMELDQFIWQLKAGKNTIERNSRQFYWHIPDRTSYRDIYKKVLGALTDGEEVQLDASEAFYGFPNRLLLPKGKPNGQVFQMYVIVNPYKAPSFQQKKQETDYYFHRIGTGNNYVDNYAFGYPFDRLIDEYNFYVPNSAFKDVVIYHKSLDEVNSSQAQNEP</sequence>
<name>V5GPT6_ANOGL</name>
<keyword evidence="2" id="KW-0732">Signal</keyword>
<dbReference type="PANTHER" id="PTHR11511">
    <property type="entry name" value="LARVAL STORAGE PROTEIN/PHENOLOXIDASE"/>
    <property type="match status" value="1"/>
</dbReference>
<dbReference type="Pfam" id="PF00372">
    <property type="entry name" value="Hemocyanin_M"/>
    <property type="match status" value="1"/>
</dbReference>
<dbReference type="InterPro" id="IPR005203">
    <property type="entry name" value="Hemocyanin_C"/>
</dbReference>
<dbReference type="GO" id="GO:0045735">
    <property type="term" value="F:nutrient reservoir activity"/>
    <property type="evidence" value="ECO:0007669"/>
    <property type="project" value="UniProtKB-KW"/>
</dbReference>
<feature type="domain" description="Hemocyanin C-terminal" evidence="5">
    <location>
        <begin position="450"/>
        <end position="697"/>
    </location>
</feature>
<dbReference type="InterPro" id="IPR000896">
    <property type="entry name" value="Hemocyanin/hexamerin_mid_dom"/>
</dbReference>
<evidence type="ECO:0000259" key="4">
    <source>
        <dbReference type="Pfam" id="PF03722"/>
    </source>
</evidence>
<dbReference type="InterPro" id="IPR013788">
    <property type="entry name" value="Hemocyanin/hexamerin"/>
</dbReference>
<evidence type="ECO:0000259" key="3">
    <source>
        <dbReference type="Pfam" id="PF00372"/>
    </source>
</evidence>
<dbReference type="AlphaFoldDB" id="V5GPT6"/>
<dbReference type="InterPro" id="IPR008922">
    <property type="entry name" value="Di-copper_centre_dom_sf"/>
</dbReference>
<accession>V5GPT6</accession>
<dbReference type="PRINTS" id="PR00187">
    <property type="entry name" value="HAEMOCYANIN"/>
</dbReference>
<gene>
    <name evidence="6" type="primary">HEXA</name>
</gene>
<evidence type="ECO:0000313" key="6">
    <source>
        <dbReference type="EMBL" id="JAB63602.1"/>
    </source>
</evidence>
<dbReference type="PANTHER" id="PTHR11511:SF5">
    <property type="entry name" value="FAT-BODY PROTEIN 1-RELATED"/>
    <property type="match status" value="1"/>
</dbReference>
<dbReference type="Gene3D" id="2.60.40.1520">
    <property type="entry name" value="Hemocyanin, C-terminal domain"/>
    <property type="match status" value="1"/>
</dbReference>
<dbReference type="GO" id="GO:0005615">
    <property type="term" value="C:extracellular space"/>
    <property type="evidence" value="ECO:0007669"/>
    <property type="project" value="UniProtKB-ARBA"/>
</dbReference>
<proteinExistence type="predicted"/>
<organism evidence="6">
    <name type="scientific">Anoplophora glabripennis</name>
    <name type="common">Asian longhorn beetle</name>
    <name type="synonym">Anoplophora nobilis</name>
    <dbReference type="NCBI Taxonomy" id="217634"/>
    <lineage>
        <taxon>Eukaryota</taxon>
        <taxon>Metazoa</taxon>
        <taxon>Ecdysozoa</taxon>
        <taxon>Arthropoda</taxon>
        <taxon>Hexapoda</taxon>
        <taxon>Insecta</taxon>
        <taxon>Pterygota</taxon>
        <taxon>Neoptera</taxon>
        <taxon>Endopterygota</taxon>
        <taxon>Coleoptera</taxon>
        <taxon>Polyphaga</taxon>
        <taxon>Cucujiformia</taxon>
        <taxon>Chrysomeloidea</taxon>
        <taxon>Cerambycidae</taxon>
        <taxon>Lamiinae</taxon>
        <taxon>Lamiini</taxon>
        <taxon>Anoplophora</taxon>
    </lineage>
</organism>
<feature type="signal peptide" evidence="2">
    <location>
        <begin position="1"/>
        <end position="16"/>
    </location>
</feature>
<keyword evidence="1" id="KW-0758">Storage protein</keyword>
<feature type="domain" description="Hemocyanin middle" evidence="3">
    <location>
        <begin position="165"/>
        <end position="441"/>
    </location>
</feature>
<feature type="chain" id="PRO_5004733655" evidence="2">
    <location>
        <begin position="17"/>
        <end position="712"/>
    </location>
</feature>
<dbReference type="SUPFAM" id="SSF81296">
    <property type="entry name" value="E set domains"/>
    <property type="match status" value="1"/>
</dbReference>